<evidence type="ECO:0000259" key="4">
    <source>
        <dbReference type="PROSITE" id="PS50043"/>
    </source>
</evidence>
<evidence type="ECO:0000256" key="1">
    <source>
        <dbReference type="ARBA" id="ARBA00023015"/>
    </source>
</evidence>
<name>A0ABT1C2R3_9HYPH</name>
<dbReference type="Gene3D" id="1.10.10.10">
    <property type="entry name" value="Winged helix-like DNA-binding domain superfamily/Winged helix DNA-binding domain"/>
    <property type="match status" value="1"/>
</dbReference>
<organism evidence="5 6">
    <name type="scientific">Mesorhizobium liriopis</name>
    <dbReference type="NCBI Taxonomy" id="2953882"/>
    <lineage>
        <taxon>Bacteria</taxon>
        <taxon>Pseudomonadati</taxon>
        <taxon>Pseudomonadota</taxon>
        <taxon>Alphaproteobacteria</taxon>
        <taxon>Hyphomicrobiales</taxon>
        <taxon>Phyllobacteriaceae</taxon>
        <taxon>Mesorhizobium</taxon>
    </lineage>
</organism>
<keyword evidence="3" id="KW-0804">Transcription</keyword>
<dbReference type="SMART" id="SM00421">
    <property type="entry name" value="HTH_LUXR"/>
    <property type="match status" value="1"/>
</dbReference>
<feature type="domain" description="HTH luxR-type" evidence="4">
    <location>
        <begin position="192"/>
        <end position="257"/>
    </location>
</feature>
<dbReference type="PROSITE" id="PS00622">
    <property type="entry name" value="HTH_LUXR_1"/>
    <property type="match status" value="1"/>
</dbReference>
<keyword evidence="2" id="KW-0238">DNA-binding</keyword>
<dbReference type="InterPro" id="IPR016032">
    <property type="entry name" value="Sig_transdc_resp-reg_C-effctor"/>
</dbReference>
<proteinExistence type="predicted"/>
<dbReference type="CDD" id="cd06170">
    <property type="entry name" value="LuxR_C_like"/>
    <property type="match status" value="1"/>
</dbReference>
<dbReference type="EMBL" id="JAMXQS010000002">
    <property type="protein sequence ID" value="MCO6049109.1"/>
    <property type="molecule type" value="Genomic_DNA"/>
</dbReference>
<dbReference type="SUPFAM" id="SSF46894">
    <property type="entry name" value="C-terminal effector domain of the bipartite response regulators"/>
    <property type="match status" value="1"/>
</dbReference>
<dbReference type="Proteomes" id="UP001205906">
    <property type="component" value="Unassembled WGS sequence"/>
</dbReference>
<dbReference type="PRINTS" id="PR00038">
    <property type="entry name" value="HTHLUXR"/>
</dbReference>
<keyword evidence="1" id="KW-0805">Transcription regulation</keyword>
<dbReference type="PROSITE" id="PS50043">
    <property type="entry name" value="HTH_LUXR_2"/>
    <property type="match status" value="1"/>
</dbReference>
<protein>
    <submittedName>
        <fullName evidence="5">Response regulator transcription factor</fullName>
    </submittedName>
</protein>
<dbReference type="InterPro" id="IPR000792">
    <property type="entry name" value="Tscrpt_reg_LuxR_C"/>
</dbReference>
<accession>A0ABT1C2R3</accession>
<evidence type="ECO:0000256" key="3">
    <source>
        <dbReference type="ARBA" id="ARBA00023163"/>
    </source>
</evidence>
<gene>
    <name evidence="5" type="ORF">NGM99_04820</name>
</gene>
<keyword evidence="6" id="KW-1185">Reference proteome</keyword>
<evidence type="ECO:0000313" key="5">
    <source>
        <dbReference type="EMBL" id="MCO6049109.1"/>
    </source>
</evidence>
<sequence length="266" mass="29660">MSNVTGEIQEASGIVSVGAGPEPALSVHRRVDVSGARRTLLVIGPIGTLPESLVHALEREFPWLRIEAVEDVNAAWRAFDQPVSLIMLDMPIFQKEREFAALLPEWHPNSITVLIEHGDRRSASLQQLLDLEVVRGVLPMNLRLDIWLSVVRLMLRGGEYFPLSLLQPALLAQSASMRHGPAPFRRPPATGPDTKLFDLTRREMQVLEMVSQGAQNKTIAAAFDLSEHTVKIHVHNIINKMGTNNRTEAAARFRDHCQLPTRLDAE</sequence>
<dbReference type="Pfam" id="PF00196">
    <property type="entry name" value="GerE"/>
    <property type="match status" value="1"/>
</dbReference>
<dbReference type="PANTHER" id="PTHR44688">
    <property type="entry name" value="DNA-BINDING TRANSCRIPTIONAL ACTIVATOR DEVR_DOSR"/>
    <property type="match status" value="1"/>
</dbReference>
<dbReference type="RefSeq" id="WP_252816519.1">
    <property type="nucleotide sequence ID" value="NZ_JAMXQS010000002.1"/>
</dbReference>
<dbReference type="PANTHER" id="PTHR44688:SF16">
    <property type="entry name" value="DNA-BINDING TRANSCRIPTIONAL ACTIVATOR DEVR_DOSR"/>
    <property type="match status" value="1"/>
</dbReference>
<evidence type="ECO:0000256" key="2">
    <source>
        <dbReference type="ARBA" id="ARBA00023125"/>
    </source>
</evidence>
<reference evidence="5 6" key="1">
    <citation type="submission" date="2022-06" db="EMBL/GenBank/DDBJ databases">
        <title>Mesorhizobium sp. strain RP14 Genome sequencing and assembly.</title>
        <authorList>
            <person name="Kim I."/>
        </authorList>
    </citation>
    <scope>NUCLEOTIDE SEQUENCE [LARGE SCALE GENOMIC DNA]</scope>
    <source>
        <strain evidence="6">RP14(2022)</strain>
    </source>
</reference>
<dbReference type="InterPro" id="IPR036388">
    <property type="entry name" value="WH-like_DNA-bd_sf"/>
</dbReference>
<comment type="caution">
    <text evidence="5">The sequence shown here is derived from an EMBL/GenBank/DDBJ whole genome shotgun (WGS) entry which is preliminary data.</text>
</comment>
<evidence type="ECO:0000313" key="6">
    <source>
        <dbReference type="Proteomes" id="UP001205906"/>
    </source>
</evidence>